<dbReference type="SUPFAM" id="SSF103473">
    <property type="entry name" value="MFS general substrate transporter"/>
    <property type="match status" value="1"/>
</dbReference>
<feature type="transmembrane region" description="Helical" evidence="5">
    <location>
        <begin position="15"/>
        <end position="40"/>
    </location>
</feature>
<name>A0A6J4NE64_9ACTN</name>
<reference evidence="7" key="1">
    <citation type="submission" date="2020-02" db="EMBL/GenBank/DDBJ databases">
        <authorList>
            <person name="Meier V. D."/>
        </authorList>
    </citation>
    <scope>NUCLEOTIDE SEQUENCE</scope>
    <source>
        <strain evidence="7">AVDCRST_MAG32</strain>
    </source>
</reference>
<sequence length="447" mass="45202">MSETLPRERLLSPPYAAVTIGMFALIGFVAFEAMAVTTVMPTVARDLDGGDLYALSFAAPLASGVIGMVAAGMWSDRRGPVTPLLWSMVLFSLGLLTCAAAPTMEILVGGRLVQGLGGGALIVGLYVLVGLVFPPGLQPAIFASFAAAWVLPSLFGPSLAAFAADVVGWRWVFGGAVIFVGAAAVLIAPSLRGRRTDSGVEVSGTGPLVWATVGAVAVLALELLGSARGVVVLGALAALAVVVLALRNLLPRGTLTGARGLPAVIATRGLMSAGFFCAEAFIVYVLQSQWALTPGRAGIALSVVGVTWAAASQVQARLGERISHVRAMELGSGLVLAGVTSLALTVWLDGPALLAGATYVLAGAGMGLGYPRTSVAMLDASTDADRGSNSAALSIADSLGAALALSISGVVFAVAERHGANPFLSVFVFAIGLGVLGVLTARRTIPA</sequence>
<feature type="transmembrane region" description="Helical" evidence="5">
    <location>
        <begin position="353"/>
        <end position="370"/>
    </location>
</feature>
<evidence type="ECO:0000256" key="2">
    <source>
        <dbReference type="ARBA" id="ARBA00022692"/>
    </source>
</evidence>
<feature type="transmembrane region" description="Helical" evidence="5">
    <location>
        <begin position="227"/>
        <end position="249"/>
    </location>
</feature>
<dbReference type="EMBL" id="CADCUM010000082">
    <property type="protein sequence ID" value="CAA9385891.1"/>
    <property type="molecule type" value="Genomic_DNA"/>
</dbReference>
<evidence type="ECO:0000259" key="6">
    <source>
        <dbReference type="PROSITE" id="PS50850"/>
    </source>
</evidence>
<feature type="transmembrane region" description="Helical" evidence="5">
    <location>
        <begin position="200"/>
        <end position="221"/>
    </location>
</feature>
<protein>
    <recommendedName>
        <fullName evidence="6">Major facilitator superfamily (MFS) profile domain-containing protein</fullName>
    </recommendedName>
</protein>
<evidence type="ECO:0000256" key="4">
    <source>
        <dbReference type="ARBA" id="ARBA00023136"/>
    </source>
</evidence>
<accession>A0A6J4NE64</accession>
<evidence type="ECO:0000256" key="1">
    <source>
        <dbReference type="ARBA" id="ARBA00004651"/>
    </source>
</evidence>
<proteinExistence type="predicted"/>
<dbReference type="InterPro" id="IPR036259">
    <property type="entry name" value="MFS_trans_sf"/>
</dbReference>
<feature type="domain" description="Major facilitator superfamily (MFS) profile" evidence="6">
    <location>
        <begin position="16"/>
        <end position="447"/>
    </location>
</feature>
<dbReference type="Pfam" id="PF07690">
    <property type="entry name" value="MFS_1"/>
    <property type="match status" value="1"/>
</dbReference>
<evidence type="ECO:0000256" key="5">
    <source>
        <dbReference type="SAM" id="Phobius"/>
    </source>
</evidence>
<dbReference type="PROSITE" id="PS50850">
    <property type="entry name" value="MFS"/>
    <property type="match status" value="1"/>
</dbReference>
<feature type="transmembrane region" description="Helical" evidence="5">
    <location>
        <begin position="140"/>
        <end position="163"/>
    </location>
</feature>
<feature type="transmembrane region" description="Helical" evidence="5">
    <location>
        <begin position="298"/>
        <end position="318"/>
    </location>
</feature>
<dbReference type="PANTHER" id="PTHR23501:SF154">
    <property type="entry name" value="MULTIDRUG-EFFLUX TRANSPORTER RV1634-RELATED"/>
    <property type="match status" value="1"/>
</dbReference>
<dbReference type="GO" id="GO:0005886">
    <property type="term" value="C:plasma membrane"/>
    <property type="evidence" value="ECO:0007669"/>
    <property type="project" value="UniProtKB-SubCell"/>
</dbReference>
<dbReference type="Gene3D" id="1.20.1250.20">
    <property type="entry name" value="MFS general substrate transporter like domains"/>
    <property type="match status" value="2"/>
</dbReference>
<dbReference type="AlphaFoldDB" id="A0A6J4NE64"/>
<dbReference type="InterPro" id="IPR020846">
    <property type="entry name" value="MFS_dom"/>
</dbReference>
<keyword evidence="2 5" id="KW-0812">Transmembrane</keyword>
<dbReference type="PANTHER" id="PTHR23501">
    <property type="entry name" value="MAJOR FACILITATOR SUPERFAMILY"/>
    <property type="match status" value="1"/>
</dbReference>
<keyword evidence="3 5" id="KW-1133">Transmembrane helix</keyword>
<organism evidence="7">
    <name type="scientific">uncultured Nocardioides sp</name>
    <dbReference type="NCBI Taxonomy" id="198441"/>
    <lineage>
        <taxon>Bacteria</taxon>
        <taxon>Bacillati</taxon>
        <taxon>Actinomycetota</taxon>
        <taxon>Actinomycetes</taxon>
        <taxon>Propionibacteriales</taxon>
        <taxon>Nocardioidaceae</taxon>
        <taxon>Nocardioides</taxon>
        <taxon>environmental samples</taxon>
    </lineage>
</organism>
<dbReference type="GO" id="GO:0022857">
    <property type="term" value="F:transmembrane transporter activity"/>
    <property type="evidence" value="ECO:0007669"/>
    <property type="project" value="InterPro"/>
</dbReference>
<gene>
    <name evidence="7" type="ORF">AVDCRST_MAG32-1971</name>
</gene>
<comment type="subcellular location">
    <subcellularLocation>
        <location evidence="1">Cell membrane</location>
        <topology evidence="1">Multi-pass membrane protein</topology>
    </subcellularLocation>
</comment>
<feature type="transmembrane region" description="Helical" evidence="5">
    <location>
        <begin position="169"/>
        <end position="188"/>
    </location>
</feature>
<feature type="transmembrane region" description="Helical" evidence="5">
    <location>
        <begin position="330"/>
        <end position="347"/>
    </location>
</feature>
<evidence type="ECO:0000313" key="7">
    <source>
        <dbReference type="EMBL" id="CAA9385891.1"/>
    </source>
</evidence>
<feature type="transmembrane region" description="Helical" evidence="5">
    <location>
        <begin position="420"/>
        <end position="441"/>
    </location>
</feature>
<feature type="transmembrane region" description="Helical" evidence="5">
    <location>
        <begin position="391"/>
        <end position="414"/>
    </location>
</feature>
<dbReference type="InterPro" id="IPR011701">
    <property type="entry name" value="MFS"/>
</dbReference>
<keyword evidence="4 5" id="KW-0472">Membrane</keyword>
<feature type="transmembrane region" description="Helical" evidence="5">
    <location>
        <begin position="84"/>
        <end position="104"/>
    </location>
</feature>
<feature type="transmembrane region" description="Helical" evidence="5">
    <location>
        <begin position="261"/>
        <end position="286"/>
    </location>
</feature>
<evidence type="ECO:0000256" key="3">
    <source>
        <dbReference type="ARBA" id="ARBA00022989"/>
    </source>
</evidence>
<feature type="transmembrane region" description="Helical" evidence="5">
    <location>
        <begin position="116"/>
        <end position="133"/>
    </location>
</feature>
<feature type="transmembrane region" description="Helical" evidence="5">
    <location>
        <begin position="52"/>
        <end position="72"/>
    </location>
</feature>